<reference evidence="3" key="4">
    <citation type="submission" date="2025-05" db="UniProtKB">
        <authorList>
            <consortium name="EnsemblFungi"/>
        </authorList>
    </citation>
    <scope>IDENTIFICATION</scope>
    <source>
        <strain evidence="3">isolate 1-1 / race 1 (BBBD)</strain>
    </source>
</reference>
<evidence type="ECO:0000313" key="2">
    <source>
        <dbReference type="EMBL" id="OAV85074.1"/>
    </source>
</evidence>
<dbReference type="EnsemblFungi" id="PTTG_30814-t43_1">
    <property type="protein sequence ID" value="PTTG_30814-t43_1-p1"/>
    <property type="gene ID" value="PTTG_30814"/>
</dbReference>
<dbReference type="AlphaFoldDB" id="A0A180FXA2"/>
<feature type="non-terminal residue" evidence="2">
    <location>
        <position position="234"/>
    </location>
</feature>
<dbReference type="STRING" id="630390.A0A180FXA2"/>
<dbReference type="VEuPathDB" id="FungiDB:PTTG_30814"/>
<evidence type="ECO:0000256" key="1">
    <source>
        <dbReference type="SAM" id="MobiDB-lite"/>
    </source>
</evidence>
<feature type="region of interest" description="Disordered" evidence="1">
    <location>
        <begin position="206"/>
        <end position="234"/>
    </location>
</feature>
<dbReference type="EMBL" id="ADAS02007402">
    <property type="protein sequence ID" value="OAV85074.1"/>
    <property type="molecule type" value="Genomic_DNA"/>
</dbReference>
<feature type="non-terminal residue" evidence="2">
    <location>
        <position position="1"/>
    </location>
</feature>
<accession>A0A180FXA2</accession>
<reference evidence="2" key="1">
    <citation type="submission" date="2009-11" db="EMBL/GenBank/DDBJ databases">
        <authorList>
            <consortium name="The Broad Institute Genome Sequencing Platform"/>
            <person name="Ward D."/>
            <person name="Feldgarden M."/>
            <person name="Earl A."/>
            <person name="Young S.K."/>
            <person name="Zeng Q."/>
            <person name="Koehrsen M."/>
            <person name="Alvarado L."/>
            <person name="Berlin A."/>
            <person name="Bochicchio J."/>
            <person name="Borenstein D."/>
            <person name="Chapman S.B."/>
            <person name="Chen Z."/>
            <person name="Engels R."/>
            <person name="Freedman E."/>
            <person name="Gellesch M."/>
            <person name="Goldberg J."/>
            <person name="Griggs A."/>
            <person name="Gujja S."/>
            <person name="Heilman E."/>
            <person name="Heiman D."/>
            <person name="Hepburn T."/>
            <person name="Howarth C."/>
            <person name="Jen D."/>
            <person name="Larson L."/>
            <person name="Lewis B."/>
            <person name="Mehta T."/>
            <person name="Park D."/>
            <person name="Pearson M."/>
            <person name="Roberts A."/>
            <person name="Saif S."/>
            <person name="Shea T."/>
            <person name="Shenoy N."/>
            <person name="Sisk P."/>
            <person name="Stolte C."/>
            <person name="Sykes S."/>
            <person name="Thomson T."/>
            <person name="Walk T."/>
            <person name="White J."/>
            <person name="Yandava C."/>
            <person name="Izard J."/>
            <person name="Baranova O.V."/>
            <person name="Blanton J.M."/>
            <person name="Tanner A.C."/>
            <person name="Dewhirst F.E."/>
            <person name="Haas B."/>
            <person name="Nusbaum C."/>
            <person name="Birren B."/>
        </authorList>
    </citation>
    <scope>NUCLEOTIDE SEQUENCE [LARGE SCALE GENOMIC DNA]</scope>
    <source>
        <strain evidence="2">1-1 BBBD Race 1</strain>
    </source>
</reference>
<dbReference type="OrthoDB" id="2507554at2759"/>
<sequence length="234" mass="25675">PREEKPEVKTSTSTDRAVALADALAKYQKLGKAIEPHLAEDGVNFPDWELSLRATVARVFESPEYFKSTAADNDGAHWSARRLAFAVLQSRFANVSWTYIMSRWAKASDSADISADLNSSYSEMQTCLDKIEKRVGTFSKDLVLALLVHQRCHPHFQGIANALDARIAVNPNCTISSKTILEIAGRMNSSLSNTDSSVFAFRTARGGKRTGASGRSGGRESQTMEGKSATWARR</sequence>
<evidence type="ECO:0000313" key="4">
    <source>
        <dbReference type="Proteomes" id="UP000005240"/>
    </source>
</evidence>
<keyword evidence="4" id="KW-1185">Reference proteome</keyword>
<proteinExistence type="predicted"/>
<name>A0A180FXA2_PUCT1</name>
<dbReference type="Proteomes" id="UP000005240">
    <property type="component" value="Unassembled WGS sequence"/>
</dbReference>
<gene>
    <name evidence="2" type="ORF">PTTG_30814</name>
</gene>
<organism evidence="2">
    <name type="scientific">Puccinia triticina (isolate 1-1 / race 1 (BBBD))</name>
    <name type="common">Brown leaf rust fungus</name>
    <dbReference type="NCBI Taxonomy" id="630390"/>
    <lineage>
        <taxon>Eukaryota</taxon>
        <taxon>Fungi</taxon>
        <taxon>Dikarya</taxon>
        <taxon>Basidiomycota</taxon>
        <taxon>Pucciniomycotina</taxon>
        <taxon>Pucciniomycetes</taxon>
        <taxon>Pucciniales</taxon>
        <taxon>Pucciniaceae</taxon>
        <taxon>Puccinia</taxon>
    </lineage>
</organism>
<reference evidence="3 4" key="3">
    <citation type="journal article" date="2017" name="G3 (Bethesda)">
        <title>Comparative analysis highlights variable genome content of wheat rusts and divergence of the mating loci.</title>
        <authorList>
            <person name="Cuomo C.A."/>
            <person name="Bakkeren G."/>
            <person name="Khalil H.B."/>
            <person name="Panwar V."/>
            <person name="Joly D."/>
            <person name="Linning R."/>
            <person name="Sakthikumar S."/>
            <person name="Song X."/>
            <person name="Adiconis X."/>
            <person name="Fan L."/>
            <person name="Goldberg J.M."/>
            <person name="Levin J.Z."/>
            <person name="Young S."/>
            <person name="Zeng Q."/>
            <person name="Anikster Y."/>
            <person name="Bruce M."/>
            <person name="Wang M."/>
            <person name="Yin C."/>
            <person name="McCallum B."/>
            <person name="Szabo L.J."/>
            <person name="Hulbert S."/>
            <person name="Chen X."/>
            <person name="Fellers J.P."/>
        </authorList>
    </citation>
    <scope>NUCLEOTIDE SEQUENCE</scope>
    <source>
        <strain evidence="4">Isolate 1-1 / race 1 (BBBD)</strain>
        <strain evidence="3">isolate 1-1 / race 1 (BBBD)</strain>
    </source>
</reference>
<evidence type="ECO:0000313" key="3">
    <source>
        <dbReference type="EnsemblFungi" id="PTTG_30814-t43_1-p1"/>
    </source>
</evidence>
<protein>
    <submittedName>
        <fullName evidence="2 3">Uncharacterized protein</fullName>
    </submittedName>
</protein>
<reference evidence="2" key="2">
    <citation type="submission" date="2016-05" db="EMBL/GenBank/DDBJ databases">
        <title>Comparative analysis highlights variable genome content of wheat rusts and divergence of the mating loci.</title>
        <authorList>
            <person name="Cuomo C.A."/>
            <person name="Bakkeren G."/>
            <person name="Szabo L."/>
            <person name="Khalil H."/>
            <person name="Joly D."/>
            <person name="Goldberg J."/>
            <person name="Young S."/>
            <person name="Zeng Q."/>
            <person name="Fellers J."/>
        </authorList>
    </citation>
    <scope>NUCLEOTIDE SEQUENCE [LARGE SCALE GENOMIC DNA]</scope>
    <source>
        <strain evidence="2">1-1 BBBD Race 1</strain>
    </source>
</reference>